<keyword evidence="2" id="KW-1185">Reference proteome</keyword>
<organism evidence="1 2">
    <name type="scientific">Glonium stellatum</name>
    <dbReference type="NCBI Taxonomy" id="574774"/>
    <lineage>
        <taxon>Eukaryota</taxon>
        <taxon>Fungi</taxon>
        <taxon>Dikarya</taxon>
        <taxon>Ascomycota</taxon>
        <taxon>Pezizomycotina</taxon>
        <taxon>Dothideomycetes</taxon>
        <taxon>Pleosporomycetidae</taxon>
        <taxon>Gloniales</taxon>
        <taxon>Gloniaceae</taxon>
        <taxon>Glonium</taxon>
    </lineage>
</organism>
<gene>
    <name evidence="1" type="ORF">AOQ84DRAFT_371356</name>
</gene>
<evidence type="ECO:0000313" key="1">
    <source>
        <dbReference type="EMBL" id="OCL14352.1"/>
    </source>
</evidence>
<accession>A0A8E2FBX1</accession>
<protein>
    <recommendedName>
        <fullName evidence="3">Ankyrin repeat protein</fullName>
    </recommendedName>
</protein>
<dbReference type="Proteomes" id="UP000250140">
    <property type="component" value="Unassembled WGS sequence"/>
</dbReference>
<dbReference type="AlphaFoldDB" id="A0A8E2FBX1"/>
<evidence type="ECO:0008006" key="3">
    <source>
        <dbReference type="Google" id="ProtNLM"/>
    </source>
</evidence>
<dbReference type="EMBL" id="KV748583">
    <property type="protein sequence ID" value="OCL14352.1"/>
    <property type="molecule type" value="Genomic_DNA"/>
</dbReference>
<name>A0A8E2FBX1_9PEZI</name>
<reference evidence="1 2" key="1">
    <citation type="journal article" date="2016" name="Nat. Commun.">
        <title>Ectomycorrhizal ecology is imprinted in the genome of the dominant symbiotic fungus Cenococcum geophilum.</title>
        <authorList>
            <consortium name="DOE Joint Genome Institute"/>
            <person name="Peter M."/>
            <person name="Kohler A."/>
            <person name="Ohm R.A."/>
            <person name="Kuo A."/>
            <person name="Krutzmann J."/>
            <person name="Morin E."/>
            <person name="Arend M."/>
            <person name="Barry K.W."/>
            <person name="Binder M."/>
            <person name="Choi C."/>
            <person name="Clum A."/>
            <person name="Copeland A."/>
            <person name="Grisel N."/>
            <person name="Haridas S."/>
            <person name="Kipfer T."/>
            <person name="LaButti K."/>
            <person name="Lindquist E."/>
            <person name="Lipzen A."/>
            <person name="Maire R."/>
            <person name="Meier B."/>
            <person name="Mihaltcheva S."/>
            <person name="Molinier V."/>
            <person name="Murat C."/>
            <person name="Poggeler S."/>
            <person name="Quandt C.A."/>
            <person name="Sperisen C."/>
            <person name="Tritt A."/>
            <person name="Tisserant E."/>
            <person name="Crous P.W."/>
            <person name="Henrissat B."/>
            <person name="Nehls U."/>
            <person name="Egli S."/>
            <person name="Spatafora J.W."/>
            <person name="Grigoriev I.V."/>
            <person name="Martin F.M."/>
        </authorList>
    </citation>
    <scope>NUCLEOTIDE SEQUENCE [LARGE SCALE GENOMIC DNA]</scope>
    <source>
        <strain evidence="1 2">CBS 207.34</strain>
    </source>
</reference>
<evidence type="ECO:0000313" key="2">
    <source>
        <dbReference type="Proteomes" id="UP000250140"/>
    </source>
</evidence>
<proteinExistence type="predicted"/>
<sequence length="180" mass="20809">MKTLPKDLGNFDNYSGVILWSIEFAIDIELRTGELQFDYLNEVIKLYALRYKDPPNESNSTHQVFLQVAVLLSLHSYVEATIAQSRAAGANVDLNALLVSVFDGEHFYISPRNLGLLQQPNLSRLSLPNLRIVRLLLEHGADPKVLKKFNLPPEINGLCQEYARKNKWWHRRKRLFKHRN</sequence>